<dbReference type="PANTHER" id="PTHR36576">
    <property type="entry name" value="UPF0654 PROTEIN C11D3.01C-RELATED"/>
    <property type="match status" value="1"/>
</dbReference>
<comment type="caution">
    <text evidence="2">The sequence shown here is derived from an EMBL/GenBank/DDBJ whole genome shotgun (WGS) entry which is preliminary data.</text>
</comment>
<gene>
    <name evidence="2" type="ORF">CVT26_006687</name>
</gene>
<sequence>MSAENKNSDYVARGLKATIHNENTSTAAKESAAQRLQEMGAEVPQDFKGSKKDAKQSASTTSRGTQAQLTRDDDADYESEGPDERVTENEGLSLGETNRVVGGYKATLKNPHVSEGAKKHAEDNVARGLKAAIHNPNVSEEAKERDAERLQQMGEEVPGDFAGKGDQQYEYDDSDARHGTNRVLGGYKATLKNPRVSEEAKEHARDVLDEAYRG</sequence>
<feature type="region of interest" description="Disordered" evidence="1">
    <location>
        <begin position="1"/>
        <end position="214"/>
    </location>
</feature>
<dbReference type="AlphaFoldDB" id="A0A409Y2M9"/>
<accession>A0A409Y2M9</accession>
<dbReference type="PANTHER" id="PTHR36576:SF1">
    <property type="entry name" value="UPF0654 PROTEIN C11D3.01C-RELATED"/>
    <property type="match status" value="1"/>
</dbReference>
<dbReference type="InParanoid" id="A0A409Y2M9"/>
<feature type="compositionally biased region" description="Polar residues" evidence="1">
    <location>
        <begin position="56"/>
        <end position="69"/>
    </location>
</feature>
<dbReference type="EMBL" id="NHYE01001269">
    <property type="protein sequence ID" value="PPQ97294.1"/>
    <property type="molecule type" value="Genomic_DNA"/>
</dbReference>
<evidence type="ECO:0008006" key="4">
    <source>
        <dbReference type="Google" id="ProtNLM"/>
    </source>
</evidence>
<dbReference type="InterPro" id="IPR052670">
    <property type="entry name" value="UPF0654_domain"/>
</dbReference>
<dbReference type="Proteomes" id="UP000284706">
    <property type="component" value="Unassembled WGS sequence"/>
</dbReference>
<organism evidence="2 3">
    <name type="scientific">Gymnopilus dilepis</name>
    <dbReference type="NCBI Taxonomy" id="231916"/>
    <lineage>
        <taxon>Eukaryota</taxon>
        <taxon>Fungi</taxon>
        <taxon>Dikarya</taxon>
        <taxon>Basidiomycota</taxon>
        <taxon>Agaricomycotina</taxon>
        <taxon>Agaricomycetes</taxon>
        <taxon>Agaricomycetidae</taxon>
        <taxon>Agaricales</taxon>
        <taxon>Agaricineae</taxon>
        <taxon>Hymenogastraceae</taxon>
        <taxon>Gymnopilus</taxon>
    </lineage>
</organism>
<feature type="compositionally biased region" description="Basic and acidic residues" evidence="1">
    <location>
        <begin position="140"/>
        <end position="149"/>
    </location>
</feature>
<dbReference type="GO" id="GO:0005737">
    <property type="term" value="C:cytoplasm"/>
    <property type="evidence" value="ECO:0007669"/>
    <property type="project" value="TreeGrafter"/>
</dbReference>
<dbReference type="FunCoup" id="A0A409Y2M9">
    <property type="interactions" value="268"/>
</dbReference>
<name>A0A409Y2M9_9AGAR</name>
<evidence type="ECO:0000256" key="1">
    <source>
        <dbReference type="SAM" id="MobiDB-lite"/>
    </source>
</evidence>
<protein>
    <recommendedName>
        <fullName evidence="4">Conidiation protein 6</fullName>
    </recommendedName>
</protein>
<proteinExistence type="predicted"/>
<dbReference type="OrthoDB" id="5419162at2759"/>
<evidence type="ECO:0000313" key="3">
    <source>
        <dbReference type="Proteomes" id="UP000284706"/>
    </source>
</evidence>
<feature type="compositionally biased region" description="Basic and acidic residues" evidence="1">
    <location>
        <begin position="195"/>
        <end position="214"/>
    </location>
</feature>
<reference evidence="2 3" key="1">
    <citation type="journal article" date="2018" name="Evol. Lett.">
        <title>Horizontal gene cluster transfer increased hallucinogenic mushroom diversity.</title>
        <authorList>
            <person name="Reynolds H.T."/>
            <person name="Vijayakumar V."/>
            <person name="Gluck-Thaler E."/>
            <person name="Korotkin H.B."/>
            <person name="Matheny P.B."/>
            <person name="Slot J.C."/>
        </authorList>
    </citation>
    <scope>NUCLEOTIDE SEQUENCE [LARGE SCALE GENOMIC DNA]</scope>
    <source>
        <strain evidence="2 3">SRW20</strain>
    </source>
</reference>
<dbReference type="InterPro" id="IPR018824">
    <property type="entry name" value="Conidiation-specific_6"/>
</dbReference>
<keyword evidence="3" id="KW-1185">Reference proteome</keyword>
<feature type="compositionally biased region" description="Basic and acidic residues" evidence="1">
    <location>
        <begin position="115"/>
        <end position="125"/>
    </location>
</feature>
<evidence type="ECO:0000313" key="2">
    <source>
        <dbReference type="EMBL" id="PPQ97294.1"/>
    </source>
</evidence>
<dbReference type="Pfam" id="PF10346">
    <property type="entry name" value="Con-6"/>
    <property type="match status" value="3"/>
</dbReference>